<name>A0A6V7Q252_ANACO</name>
<feature type="compositionally biased region" description="Low complexity" evidence="1">
    <location>
        <begin position="84"/>
        <end position="124"/>
    </location>
</feature>
<protein>
    <submittedName>
        <fullName evidence="2">Uncharacterized protein</fullName>
    </submittedName>
</protein>
<proteinExistence type="predicted"/>
<gene>
    <name evidence="2" type="ORF">CB5_LOCUS20485</name>
</gene>
<sequence>MPRRGRPPLSASGERSRDRPSTRTHLPPPETLDQARPSESQGLREQVASLTETTRLQGEYIQRLWDMWAQQTGTAPRVPEQPAPLSTGQTTTTVPTSPIGTTSTPPTMQTAPPETVTVAPTTAPDWEGRCRRRPYPLGTAVCSSHVLLWSPFSGTGTSSVERAIVLSVGLAQARANCLYLILGVTLELCSLLLVSWETLSVRRSVSVPQSSAANSGRDINPQLSSLLLSKASFEIHKTSFHRKEEEKKIKIFKLEILSEENSREKEKLTTLPLKHQHKG</sequence>
<feature type="region of interest" description="Disordered" evidence="1">
    <location>
        <begin position="73"/>
        <end position="125"/>
    </location>
</feature>
<reference evidence="2" key="1">
    <citation type="submission" date="2020-07" db="EMBL/GenBank/DDBJ databases">
        <authorList>
            <person name="Lin J."/>
        </authorList>
    </citation>
    <scope>NUCLEOTIDE SEQUENCE</scope>
</reference>
<evidence type="ECO:0000313" key="2">
    <source>
        <dbReference type="EMBL" id="CAD1837274.1"/>
    </source>
</evidence>
<evidence type="ECO:0000256" key="1">
    <source>
        <dbReference type="SAM" id="MobiDB-lite"/>
    </source>
</evidence>
<feature type="region of interest" description="Disordered" evidence="1">
    <location>
        <begin position="1"/>
        <end position="45"/>
    </location>
</feature>
<organism evidence="2">
    <name type="scientific">Ananas comosus var. bracteatus</name>
    <name type="common">red pineapple</name>
    <dbReference type="NCBI Taxonomy" id="296719"/>
    <lineage>
        <taxon>Eukaryota</taxon>
        <taxon>Viridiplantae</taxon>
        <taxon>Streptophyta</taxon>
        <taxon>Embryophyta</taxon>
        <taxon>Tracheophyta</taxon>
        <taxon>Spermatophyta</taxon>
        <taxon>Magnoliopsida</taxon>
        <taxon>Liliopsida</taxon>
        <taxon>Poales</taxon>
        <taxon>Bromeliaceae</taxon>
        <taxon>Bromelioideae</taxon>
        <taxon>Ananas</taxon>
    </lineage>
</organism>
<accession>A0A6V7Q252</accession>
<dbReference type="EMBL" id="LR862131">
    <property type="protein sequence ID" value="CAD1837274.1"/>
    <property type="molecule type" value="Genomic_DNA"/>
</dbReference>
<dbReference type="AlphaFoldDB" id="A0A6V7Q252"/>